<organism evidence="1 2">
    <name type="scientific">Salinibacter ruber</name>
    <dbReference type="NCBI Taxonomy" id="146919"/>
    <lineage>
        <taxon>Bacteria</taxon>
        <taxon>Pseudomonadati</taxon>
        <taxon>Rhodothermota</taxon>
        <taxon>Rhodothermia</taxon>
        <taxon>Rhodothermales</taxon>
        <taxon>Salinibacteraceae</taxon>
        <taxon>Salinibacter</taxon>
    </lineage>
</organism>
<gene>
    <name evidence="1" type="ORF">GGP83_000262</name>
</gene>
<sequence length="78" mass="9038">MFLNNSFLPFGSVVDSDPEESLDEDLPPDLRRAGRYAYRRGWEEYREADCPFGPTDQAMLIWFSFSNETEMPPTVGRN</sequence>
<dbReference type="EMBL" id="JANUBB010000001">
    <property type="protein sequence ID" value="MCS3950336.1"/>
    <property type="molecule type" value="Genomic_DNA"/>
</dbReference>
<dbReference type="AlphaFoldDB" id="A0A9X2U5V5"/>
<dbReference type="RefSeq" id="WP_259081289.1">
    <property type="nucleotide sequence ID" value="NZ_JANTZN010000003.1"/>
</dbReference>
<evidence type="ECO:0000313" key="1">
    <source>
        <dbReference type="EMBL" id="MCS3950336.1"/>
    </source>
</evidence>
<reference evidence="1" key="1">
    <citation type="submission" date="2022-08" db="EMBL/GenBank/DDBJ databases">
        <title>Genomic Encyclopedia of Type Strains, Phase V (KMG-V): Genome sequencing to study the core and pangenomes of soil and plant-associated prokaryotes.</title>
        <authorList>
            <person name="Whitman W."/>
        </authorList>
    </citation>
    <scope>NUCLEOTIDE SEQUENCE</scope>
    <source>
        <strain evidence="1">SP2017</strain>
    </source>
</reference>
<proteinExistence type="predicted"/>
<protein>
    <submittedName>
        <fullName evidence="1">Uncharacterized protein</fullName>
    </submittedName>
</protein>
<comment type="caution">
    <text evidence="1">The sequence shown here is derived from an EMBL/GenBank/DDBJ whole genome shotgun (WGS) entry which is preliminary data.</text>
</comment>
<accession>A0A9X2U5V5</accession>
<name>A0A9X2U5V5_9BACT</name>
<dbReference type="Proteomes" id="UP001155010">
    <property type="component" value="Unassembled WGS sequence"/>
</dbReference>
<evidence type="ECO:0000313" key="2">
    <source>
        <dbReference type="Proteomes" id="UP001155010"/>
    </source>
</evidence>